<keyword evidence="1 2" id="KW-0812">Transmembrane</keyword>
<name>W0EWU3_9BACT</name>
<proteinExistence type="predicted"/>
<reference evidence="2 3" key="1">
    <citation type="submission" date="2013-12" db="EMBL/GenBank/DDBJ databases">
        <authorList>
            <consortium name="DOE Joint Genome Institute"/>
            <person name="Eisen J."/>
            <person name="Huntemann M."/>
            <person name="Han J."/>
            <person name="Chen A."/>
            <person name="Kyrpides N."/>
            <person name="Mavromatis K."/>
            <person name="Markowitz V."/>
            <person name="Palaniappan K."/>
            <person name="Ivanova N."/>
            <person name="Schaumberg A."/>
            <person name="Pati A."/>
            <person name="Liolios K."/>
            <person name="Nordberg H.P."/>
            <person name="Cantor M.N."/>
            <person name="Hua S.X."/>
            <person name="Woyke T."/>
        </authorList>
    </citation>
    <scope>NUCLEOTIDE SEQUENCE [LARGE SCALE GENOMIC DNA]</scope>
    <source>
        <strain evidence="3">DSM 19437</strain>
    </source>
</reference>
<dbReference type="EMBL" id="CP007035">
    <property type="protein sequence ID" value="AHF15285.1"/>
    <property type="molecule type" value="Genomic_DNA"/>
</dbReference>
<dbReference type="RefSeq" id="WP_008584380.1">
    <property type="nucleotide sequence ID" value="NZ_CP007035.1"/>
</dbReference>
<dbReference type="GO" id="GO:0140359">
    <property type="term" value="F:ABC-type transporter activity"/>
    <property type="evidence" value="ECO:0007669"/>
    <property type="project" value="InterPro"/>
</dbReference>
<feature type="transmembrane region" description="Helical" evidence="1">
    <location>
        <begin position="12"/>
        <end position="33"/>
    </location>
</feature>
<feature type="transmembrane region" description="Helical" evidence="1">
    <location>
        <begin position="89"/>
        <end position="113"/>
    </location>
</feature>
<feature type="transmembrane region" description="Helical" evidence="1">
    <location>
        <begin position="119"/>
        <end position="143"/>
    </location>
</feature>
<evidence type="ECO:0000256" key="1">
    <source>
        <dbReference type="SAM" id="Phobius"/>
    </source>
</evidence>
<feature type="transmembrane region" description="Helical" evidence="1">
    <location>
        <begin position="226"/>
        <end position="245"/>
    </location>
</feature>
<protein>
    <submittedName>
        <fullName evidence="2">Nitrous oxide reductase maturation transmembrane protein nosy</fullName>
    </submittedName>
</protein>
<dbReference type="GO" id="GO:0005886">
    <property type="term" value="C:plasma membrane"/>
    <property type="evidence" value="ECO:0007669"/>
    <property type="project" value="UniProtKB-SubCell"/>
</dbReference>
<dbReference type="STRING" id="929713.NIASO_09225"/>
<feature type="transmembrane region" description="Helical" evidence="1">
    <location>
        <begin position="45"/>
        <end position="68"/>
    </location>
</feature>
<evidence type="ECO:0000313" key="2">
    <source>
        <dbReference type="EMBL" id="AHF15285.1"/>
    </source>
</evidence>
<keyword evidence="3" id="KW-1185">Reference proteome</keyword>
<dbReference type="eggNOG" id="COG1277">
    <property type="taxonomic scope" value="Bacteria"/>
</dbReference>
<dbReference type="HOGENOM" id="CLU_071765_2_0_10"/>
<sequence length="255" mass="28272">MIRILKYVVIDILKNKIIIAYTLMLALFSWSAFGLEDNAAKGVLTVLNLVLLTVPLMSVLFATIYVYNSGEFIELLVSQPVRRSAIWRALFSGLSLSMVMAFLTGVGIPLLVYADVGTALIMLLSGSLLSVIFVAIAFLSAVIARDKAKGIGVSILLWLYFALLFDGLVLFLFFQFADYPIEKMVVLLSALSPIDLCRILILLRLDVSAMMGYTGAVFKNFFGSSGGLGVSFLLLLFWVVMPFYFSLRRFKKKDL</sequence>
<feature type="transmembrane region" description="Helical" evidence="1">
    <location>
        <begin position="155"/>
        <end position="174"/>
    </location>
</feature>
<accession>W0EWU3</accession>
<dbReference type="OrthoDB" id="1068411at2"/>
<dbReference type="KEGG" id="nso:NIASO_09225"/>
<dbReference type="Pfam" id="PF12679">
    <property type="entry name" value="ABC2_membrane_2"/>
    <property type="match status" value="1"/>
</dbReference>
<organism evidence="2 3">
    <name type="scientific">Niabella soli DSM 19437</name>
    <dbReference type="NCBI Taxonomy" id="929713"/>
    <lineage>
        <taxon>Bacteria</taxon>
        <taxon>Pseudomonadati</taxon>
        <taxon>Bacteroidota</taxon>
        <taxon>Chitinophagia</taxon>
        <taxon>Chitinophagales</taxon>
        <taxon>Chitinophagaceae</taxon>
        <taxon>Niabella</taxon>
    </lineage>
</organism>
<evidence type="ECO:0000313" key="3">
    <source>
        <dbReference type="Proteomes" id="UP000003586"/>
    </source>
</evidence>
<keyword evidence="1" id="KW-0472">Membrane</keyword>
<dbReference type="AlphaFoldDB" id="W0EWU3"/>
<dbReference type="Proteomes" id="UP000003586">
    <property type="component" value="Chromosome"/>
</dbReference>
<keyword evidence="1" id="KW-1133">Transmembrane helix</keyword>
<gene>
    <name evidence="2" type="ORF">NIASO_09225</name>
</gene>